<proteinExistence type="predicted"/>
<sequence length="155" mass="17632">MTETHAPETQWLNEEETEAWKALVDLSVRLPATLDSRLQRDCDLSFYEYMVLAMLSEQEDWTLNMGQLAQLTSGSLSRLSHVTKRLESSGFVSRTRGEKDKRQTYAKLTDLGWEKIVASAPIHVAQVREVVFSALDCDQVKNLFSTVNAIRPQLN</sequence>
<accession>A0AAU7DVK5</accession>
<dbReference type="SMART" id="SM00347">
    <property type="entry name" value="HTH_MARR"/>
    <property type="match status" value="1"/>
</dbReference>
<dbReference type="SUPFAM" id="SSF46785">
    <property type="entry name" value="Winged helix' DNA-binding domain"/>
    <property type="match status" value="1"/>
</dbReference>
<name>A0AAU7DVK5_9MICO</name>
<dbReference type="InterPro" id="IPR000835">
    <property type="entry name" value="HTH_MarR-typ"/>
</dbReference>
<dbReference type="Gene3D" id="1.10.10.10">
    <property type="entry name" value="Winged helix-like DNA-binding domain superfamily/Winged helix DNA-binding domain"/>
    <property type="match status" value="1"/>
</dbReference>
<dbReference type="GO" id="GO:0006950">
    <property type="term" value="P:response to stress"/>
    <property type="evidence" value="ECO:0007669"/>
    <property type="project" value="TreeGrafter"/>
</dbReference>
<evidence type="ECO:0000256" key="2">
    <source>
        <dbReference type="ARBA" id="ARBA00023125"/>
    </source>
</evidence>
<dbReference type="InterPro" id="IPR036388">
    <property type="entry name" value="WH-like_DNA-bd_sf"/>
</dbReference>
<reference evidence="5" key="1">
    <citation type="submission" date="2024-02" db="EMBL/GenBank/DDBJ databases">
        <title>Tomenella chthoni gen. nov. sp. nov., a member of the family Jonesiaceae isolated from bat guano.</title>
        <authorList>
            <person name="Miller S.L."/>
            <person name="King J."/>
            <person name="Sankaranarayanan K."/>
            <person name="Lawson P.A."/>
        </authorList>
    </citation>
    <scope>NUCLEOTIDE SEQUENCE</scope>
    <source>
        <strain evidence="5">BS-20</strain>
    </source>
</reference>
<keyword evidence="3" id="KW-0804">Transcription</keyword>
<dbReference type="Pfam" id="PF22381">
    <property type="entry name" value="Staph_reg_Sar_Rot"/>
    <property type="match status" value="1"/>
</dbReference>
<dbReference type="InterPro" id="IPR055166">
    <property type="entry name" value="Transc_reg_Sar_Rot_HTH"/>
</dbReference>
<evidence type="ECO:0000259" key="4">
    <source>
        <dbReference type="PROSITE" id="PS50995"/>
    </source>
</evidence>
<dbReference type="InterPro" id="IPR039422">
    <property type="entry name" value="MarR/SlyA-like"/>
</dbReference>
<keyword evidence="1" id="KW-0805">Transcription regulation</keyword>
<dbReference type="EMBL" id="CP146203">
    <property type="protein sequence ID" value="XBH21300.1"/>
    <property type="molecule type" value="Genomic_DNA"/>
</dbReference>
<evidence type="ECO:0000313" key="5">
    <source>
        <dbReference type="EMBL" id="XBH21300.1"/>
    </source>
</evidence>
<dbReference type="PROSITE" id="PS50995">
    <property type="entry name" value="HTH_MARR_2"/>
    <property type="match status" value="1"/>
</dbReference>
<protein>
    <submittedName>
        <fullName evidence="5">MarR family transcriptional regulator</fullName>
    </submittedName>
</protein>
<gene>
    <name evidence="5" type="ORF">V5R04_13975</name>
</gene>
<feature type="domain" description="HTH marR-type" evidence="4">
    <location>
        <begin position="16"/>
        <end position="152"/>
    </location>
</feature>
<dbReference type="GO" id="GO:0003677">
    <property type="term" value="F:DNA binding"/>
    <property type="evidence" value="ECO:0007669"/>
    <property type="project" value="UniProtKB-KW"/>
</dbReference>
<dbReference type="GO" id="GO:0003700">
    <property type="term" value="F:DNA-binding transcription factor activity"/>
    <property type="evidence" value="ECO:0007669"/>
    <property type="project" value="InterPro"/>
</dbReference>
<evidence type="ECO:0000256" key="3">
    <source>
        <dbReference type="ARBA" id="ARBA00023163"/>
    </source>
</evidence>
<dbReference type="PANTHER" id="PTHR33164">
    <property type="entry name" value="TRANSCRIPTIONAL REGULATOR, MARR FAMILY"/>
    <property type="match status" value="1"/>
</dbReference>
<dbReference type="AlphaFoldDB" id="A0AAU7DVK5"/>
<keyword evidence="2" id="KW-0238">DNA-binding</keyword>
<evidence type="ECO:0000256" key="1">
    <source>
        <dbReference type="ARBA" id="ARBA00023015"/>
    </source>
</evidence>
<dbReference type="PANTHER" id="PTHR33164:SF99">
    <property type="entry name" value="MARR FAMILY REGULATORY PROTEIN"/>
    <property type="match status" value="1"/>
</dbReference>
<dbReference type="InterPro" id="IPR036390">
    <property type="entry name" value="WH_DNA-bd_sf"/>
</dbReference>
<organism evidence="5">
    <name type="scientific">Jonesiaceae bacterium BS-20</name>
    <dbReference type="NCBI Taxonomy" id="3120821"/>
    <lineage>
        <taxon>Bacteria</taxon>
        <taxon>Bacillati</taxon>
        <taxon>Actinomycetota</taxon>
        <taxon>Actinomycetes</taxon>
        <taxon>Micrococcales</taxon>
        <taxon>Jonesiaceae</taxon>
    </lineage>
</organism>